<name>A0A1T5C8S5_9FIRM</name>
<dbReference type="Proteomes" id="UP000243406">
    <property type="component" value="Unassembled WGS sequence"/>
</dbReference>
<dbReference type="RefSeq" id="WP_079589873.1">
    <property type="nucleotide sequence ID" value="NZ_FUYN01000004.1"/>
</dbReference>
<feature type="coiled-coil region" evidence="1">
    <location>
        <begin position="26"/>
        <end position="60"/>
    </location>
</feature>
<dbReference type="EMBL" id="FUYN01000004">
    <property type="protein sequence ID" value="SKB55520.1"/>
    <property type="molecule type" value="Genomic_DNA"/>
</dbReference>
<gene>
    <name evidence="3" type="ORF">SAMN02745120_2081</name>
</gene>
<evidence type="ECO:0000313" key="4">
    <source>
        <dbReference type="Proteomes" id="UP000243406"/>
    </source>
</evidence>
<evidence type="ECO:0000256" key="2">
    <source>
        <dbReference type="SAM" id="SignalP"/>
    </source>
</evidence>
<accession>A0A1T5C8S5</accession>
<feature type="chain" id="PRO_5038858067" evidence="2">
    <location>
        <begin position="21"/>
        <end position="229"/>
    </location>
</feature>
<evidence type="ECO:0000256" key="1">
    <source>
        <dbReference type="SAM" id="Coils"/>
    </source>
</evidence>
<proteinExistence type="predicted"/>
<dbReference type="OrthoDB" id="1267107at2"/>
<dbReference type="PROSITE" id="PS51257">
    <property type="entry name" value="PROKAR_LIPOPROTEIN"/>
    <property type="match status" value="1"/>
</dbReference>
<reference evidence="4" key="1">
    <citation type="submission" date="2017-02" db="EMBL/GenBank/DDBJ databases">
        <authorList>
            <person name="Varghese N."/>
            <person name="Submissions S."/>
        </authorList>
    </citation>
    <scope>NUCLEOTIDE SEQUENCE [LARGE SCALE GENOMIC DNA]</scope>
    <source>
        <strain evidence="4">ATCC 35199</strain>
    </source>
</reference>
<protein>
    <submittedName>
        <fullName evidence="3">Uncharacterized protein</fullName>
    </submittedName>
</protein>
<evidence type="ECO:0000313" key="3">
    <source>
        <dbReference type="EMBL" id="SKB55520.1"/>
    </source>
</evidence>
<dbReference type="AlphaFoldDB" id="A0A1T5C8S5"/>
<sequence>MYKNNIILALGLIFMLIFSACTPQNTEDLSKELDSLKDENKILQEKISSLEEQLNEDANNEAGAMTSLSLATKVVNILKARDMNELKNYAHPQKGIRFSPYAYIDETNDIIVTANDLEPYMNSSDIYTWGSYDGSGEPIDLIFSDYYDRFVYNQDFANPHIVGNNQIVQTGNTINNIEEVYPNAQFVEFHFTGFDPQYTGMDWTSLRIVMEEYNSQLYIIGIIHDEWTI</sequence>
<feature type="signal peptide" evidence="2">
    <location>
        <begin position="1"/>
        <end position="20"/>
    </location>
</feature>
<organism evidence="3 4">
    <name type="scientific">Acetoanaerobium noterae</name>
    <dbReference type="NCBI Taxonomy" id="745369"/>
    <lineage>
        <taxon>Bacteria</taxon>
        <taxon>Bacillati</taxon>
        <taxon>Bacillota</taxon>
        <taxon>Clostridia</taxon>
        <taxon>Peptostreptococcales</taxon>
        <taxon>Filifactoraceae</taxon>
        <taxon>Acetoanaerobium</taxon>
    </lineage>
</organism>
<keyword evidence="4" id="KW-1185">Reference proteome</keyword>
<keyword evidence="1" id="KW-0175">Coiled coil</keyword>
<keyword evidence="2" id="KW-0732">Signal</keyword>